<proteinExistence type="predicted"/>
<sequence>MARSTMPRTRPGPRGWPGPGGGAQQYLDPAPEWRGTTVQVCGLWPYGAGSGTPTKGVPLGRDLHSGATVCCDPISWFQRAGLISNPSAFVLGQPGLGKSSLIRRMCLGLAGYGVHPLIFGDLKPDYVDLIRALGGQVITLGRGRGYLNILDPGETRSAAARLTGDARRALLADAHGRRLNAVSALITILRRESPSDREETVLAAALDVLDDRHPGVPVLGDLLQVIKEAPASVRDAALDRGDLNRYHEITERLESSLAGLLGRGRLGDTFAHPTSEPMRLDRPVCFDVSSIDDSEVMLQAAALLSCWSYGFGAVSAAHALSDAGLEPERRYFLVLDELWRVLRASSGLVERVDVLTRVNRTRGVGMAMVTHSMRDLLALTNEEDRQKAAGFVERSGMVICAGLPQDEMPRLQRVVNVSKIEQQRLTEWSTPPGWDTTDNTVDPPGRGNFLIKVGSRPGITMHVDLTPSELAVNDTNKRWHKPSSAAVSG</sequence>
<keyword evidence="2" id="KW-0614">Plasmid</keyword>
<feature type="region of interest" description="Disordered" evidence="1">
    <location>
        <begin position="1"/>
        <end position="29"/>
    </location>
</feature>
<dbReference type="PANTHER" id="PTHR30121:SF6">
    <property type="entry name" value="SLR6007 PROTEIN"/>
    <property type="match status" value="1"/>
</dbReference>
<protein>
    <submittedName>
        <fullName evidence="2">ATP/GTP-binding protein</fullName>
    </submittedName>
</protein>
<evidence type="ECO:0000256" key="1">
    <source>
        <dbReference type="SAM" id="MobiDB-lite"/>
    </source>
</evidence>
<dbReference type="InterPro" id="IPR051162">
    <property type="entry name" value="T4SS_component"/>
</dbReference>
<name>A0AAU1M5N9_9ACTN</name>
<dbReference type="InterPro" id="IPR027417">
    <property type="entry name" value="P-loop_NTPase"/>
</dbReference>
<reference evidence="2" key="1">
    <citation type="submission" date="2022-10" db="EMBL/GenBank/DDBJ databases">
        <title>The complete genomes of actinobacterial strains from the NBC collection.</title>
        <authorList>
            <person name="Joergensen T.S."/>
            <person name="Alvarez Arevalo M."/>
            <person name="Sterndorff E.B."/>
            <person name="Faurdal D."/>
            <person name="Vuksanovic O."/>
            <person name="Mourched A.-S."/>
            <person name="Charusanti P."/>
            <person name="Shaw S."/>
            <person name="Blin K."/>
            <person name="Weber T."/>
        </authorList>
    </citation>
    <scope>NUCLEOTIDE SEQUENCE</scope>
    <source>
        <strain evidence="2">NBC_00148</strain>
        <plasmid evidence="2">unnamed1</plasmid>
    </source>
</reference>
<gene>
    <name evidence="2" type="ORF">OG222_36875</name>
</gene>
<geneLocation type="plasmid" evidence="2">
    <name>unnamed1</name>
</geneLocation>
<organism evidence="2">
    <name type="scientific">Streptomyces sp. NBC_00148</name>
    <dbReference type="NCBI Taxonomy" id="2903626"/>
    <lineage>
        <taxon>Bacteria</taxon>
        <taxon>Bacillati</taxon>
        <taxon>Actinomycetota</taxon>
        <taxon>Actinomycetes</taxon>
        <taxon>Kitasatosporales</taxon>
        <taxon>Streptomycetaceae</taxon>
        <taxon>Streptomyces</taxon>
    </lineage>
</organism>
<dbReference type="EMBL" id="CP108170">
    <property type="protein sequence ID" value="WTQ78765.1"/>
    <property type="molecule type" value="Genomic_DNA"/>
</dbReference>
<dbReference type="Gene3D" id="3.40.50.300">
    <property type="entry name" value="P-loop containing nucleotide triphosphate hydrolases"/>
    <property type="match status" value="2"/>
</dbReference>
<accession>A0AAU1M5N9</accession>
<evidence type="ECO:0000313" key="2">
    <source>
        <dbReference type="EMBL" id="WTQ78765.1"/>
    </source>
</evidence>
<dbReference type="PANTHER" id="PTHR30121">
    <property type="entry name" value="UNCHARACTERIZED PROTEIN YJGR-RELATED"/>
    <property type="match status" value="1"/>
</dbReference>
<dbReference type="AlphaFoldDB" id="A0AAU1M5N9"/>
<dbReference type="SUPFAM" id="SSF52540">
    <property type="entry name" value="P-loop containing nucleoside triphosphate hydrolases"/>
    <property type="match status" value="1"/>
</dbReference>